<sequence length="208" mass="22301">MVSWLSFRLYTWSSRYINSSGLFPGSPIDGALQFNFIYAPLGAGAKADDSLMDVLNTFFDVQADFGCRDGSGAVDLLLAQDVAKQVPIDVGSLVGRPVIFLIEEQHVLEDGVLEILRRGIAFTNPLLERCYVLLSAAITVLQTVNPNQAVAGTRATADEAMDLMNPPTFGTFSSKFSGLGKVTFVADPGSPETVILLGDLKGSYQISS</sequence>
<reference evidence="1" key="1">
    <citation type="journal article" date="2023" name="Genome Biol. Evol.">
        <title>First Whole Genome Sequence and Flow Cytometry Genome Size Data for the Lichen-Forming Fungus Ramalina farinacea (Ascomycota).</title>
        <authorList>
            <person name="Llewellyn T."/>
            <person name="Mian S."/>
            <person name="Hill R."/>
            <person name="Leitch I.J."/>
            <person name="Gaya E."/>
        </authorList>
    </citation>
    <scope>NUCLEOTIDE SEQUENCE</scope>
    <source>
        <strain evidence="1">LIQ254RAFAR</strain>
    </source>
</reference>
<gene>
    <name evidence="1" type="ORF">OHK93_005004</name>
</gene>
<name>A0AA43TVL6_9LECA</name>
<proteinExistence type="predicted"/>
<keyword evidence="2" id="KW-1185">Reference proteome</keyword>
<evidence type="ECO:0000313" key="2">
    <source>
        <dbReference type="Proteomes" id="UP001161017"/>
    </source>
</evidence>
<dbReference type="AlphaFoldDB" id="A0AA43TVL6"/>
<dbReference type="Proteomes" id="UP001161017">
    <property type="component" value="Unassembled WGS sequence"/>
</dbReference>
<accession>A0AA43TVL6</accession>
<protein>
    <submittedName>
        <fullName evidence="1">Uncharacterized protein</fullName>
    </submittedName>
</protein>
<organism evidence="1 2">
    <name type="scientific">Ramalina farinacea</name>
    <dbReference type="NCBI Taxonomy" id="258253"/>
    <lineage>
        <taxon>Eukaryota</taxon>
        <taxon>Fungi</taxon>
        <taxon>Dikarya</taxon>
        <taxon>Ascomycota</taxon>
        <taxon>Pezizomycotina</taxon>
        <taxon>Lecanoromycetes</taxon>
        <taxon>OSLEUM clade</taxon>
        <taxon>Lecanoromycetidae</taxon>
        <taxon>Lecanorales</taxon>
        <taxon>Lecanorineae</taxon>
        <taxon>Ramalinaceae</taxon>
        <taxon>Ramalina</taxon>
    </lineage>
</organism>
<dbReference type="EMBL" id="JAPUFD010000024">
    <property type="protein sequence ID" value="MDI1493216.1"/>
    <property type="molecule type" value="Genomic_DNA"/>
</dbReference>
<comment type="caution">
    <text evidence="1">The sequence shown here is derived from an EMBL/GenBank/DDBJ whole genome shotgun (WGS) entry which is preliminary data.</text>
</comment>
<evidence type="ECO:0000313" key="1">
    <source>
        <dbReference type="EMBL" id="MDI1493216.1"/>
    </source>
</evidence>